<keyword evidence="4" id="KW-1185">Reference proteome</keyword>
<dbReference type="eggNOG" id="ENOG502RZED">
    <property type="taxonomic scope" value="Eukaryota"/>
</dbReference>
<gene>
    <name evidence="3" type="ORF">CHLNCDRAFT_145600</name>
</gene>
<dbReference type="OrthoDB" id="541883at2759"/>
<dbReference type="PANTHER" id="PTHR11487:SF0">
    <property type="entry name" value="S-ACYL FATTY ACID SYNTHASE THIOESTERASE, MEDIUM CHAIN"/>
    <property type="match status" value="1"/>
</dbReference>
<dbReference type="GeneID" id="17355312"/>
<feature type="domain" description="Thioesterase" evidence="2">
    <location>
        <begin position="121"/>
        <end position="198"/>
    </location>
</feature>
<name>E1ZDU0_CHLVA</name>
<dbReference type="Pfam" id="PF00975">
    <property type="entry name" value="Thioesterase"/>
    <property type="match status" value="1"/>
</dbReference>
<dbReference type="InterPro" id="IPR029058">
    <property type="entry name" value="AB_hydrolase_fold"/>
</dbReference>
<evidence type="ECO:0000313" key="3">
    <source>
        <dbReference type="EMBL" id="EFN56085.1"/>
    </source>
</evidence>
<organism evidence="4">
    <name type="scientific">Chlorella variabilis</name>
    <name type="common">Green alga</name>
    <dbReference type="NCBI Taxonomy" id="554065"/>
    <lineage>
        <taxon>Eukaryota</taxon>
        <taxon>Viridiplantae</taxon>
        <taxon>Chlorophyta</taxon>
        <taxon>core chlorophytes</taxon>
        <taxon>Trebouxiophyceae</taxon>
        <taxon>Chlorellales</taxon>
        <taxon>Chlorellaceae</taxon>
        <taxon>Chlorella clade</taxon>
        <taxon>Chlorella</taxon>
    </lineage>
</organism>
<dbReference type="PANTHER" id="PTHR11487">
    <property type="entry name" value="THIOESTERASE"/>
    <property type="match status" value="1"/>
</dbReference>
<reference evidence="3 4" key="1">
    <citation type="journal article" date="2010" name="Plant Cell">
        <title>The Chlorella variabilis NC64A genome reveals adaptation to photosymbiosis, coevolution with viruses, and cryptic sex.</title>
        <authorList>
            <person name="Blanc G."/>
            <person name="Duncan G."/>
            <person name="Agarkova I."/>
            <person name="Borodovsky M."/>
            <person name="Gurnon J."/>
            <person name="Kuo A."/>
            <person name="Lindquist E."/>
            <person name="Lucas S."/>
            <person name="Pangilinan J."/>
            <person name="Polle J."/>
            <person name="Salamov A."/>
            <person name="Terry A."/>
            <person name="Yamada T."/>
            <person name="Dunigan D.D."/>
            <person name="Grigoriev I.V."/>
            <person name="Claverie J.M."/>
            <person name="Van Etten J.L."/>
        </authorList>
    </citation>
    <scope>NUCLEOTIDE SEQUENCE [LARGE SCALE GENOMIC DNA]</scope>
    <source>
        <strain evidence="3 4">NC64A</strain>
    </source>
</reference>
<dbReference type="GO" id="GO:0008610">
    <property type="term" value="P:lipid biosynthetic process"/>
    <property type="evidence" value="ECO:0007669"/>
    <property type="project" value="TreeGrafter"/>
</dbReference>
<evidence type="ECO:0000259" key="2">
    <source>
        <dbReference type="Pfam" id="PF00975"/>
    </source>
</evidence>
<dbReference type="Proteomes" id="UP000008141">
    <property type="component" value="Unassembled WGS sequence"/>
</dbReference>
<dbReference type="InParanoid" id="E1ZDU0"/>
<accession>E1ZDU0</accession>
<dbReference type="SUPFAM" id="SSF53474">
    <property type="entry name" value="alpha/beta-Hydrolases"/>
    <property type="match status" value="1"/>
</dbReference>
<dbReference type="InterPro" id="IPR012223">
    <property type="entry name" value="TEII"/>
</dbReference>
<dbReference type="Gene3D" id="3.40.50.1820">
    <property type="entry name" value="alpha/beta hydrolase"/>
    <property type="match status" value="1"/>
</dbReference>
<dbReference type="STRING" id="554065.E1ZDU0"/>
<dbReference type="InterPro" id="IPR001031">
    <property type="entry name" value="Thioesterase"/>
</dbReference>
<sequence>MTLTEAEVRAINLIEVLQEEADDDGRLVPEPPEEARTWSEQQIRAYFKSGGAAVPGPATDAAAAVADLAARFPPPDAATFARWLRILCFPNAGNAEDMYTSEGTGVRRAPSPLLDWCRANDAECLAVQPPGRNMRGKEPPFTSCEALAAALLPVLASRLLGAPYVVVAHSVGTWNAYEFLRLAQQQGLPMPAKVFLSGKLRWRC</sequence>
<evidence type="ECO:0000256" key="1">
    <source>
        <dbReference type="ARBA" id="ARBA00007169"/>
    </source>
</evidence>
<dbReference type="KEGG" id="cvr:CHLNCDRAFT_145600"/>
<dbReference type="RefSeq" id="XP_005848187.1">
    <property type="nucleotide sequence ID" value="XM_005848125.1"/>
</dbReference>
<evidence type="ECO:0000313" key="4">
    <source>
        <dbReference type="Proteomes" id="UP000008141"/>
    </source>
</evidence>
<comment type="similarity">
    <text evidence="1">Belongs to the thioesterase family.</text>
</comment>
<dbReference type="AlphaFoldDB" id="E1ZDU0"/>
<dbReference type="EMBL" id="GL433843">
    <property type="protein sequence ID" value="EFN56085.1"/>
    <property type="molecule type" value="Genomic_DNA"/>
</dbReference>
<proteinExistence type="inferred from homology"/>
<protein>
    <recommendedName>
        <fullName evidence="2">Thioesterase domain-containing protein</fullName>
    </recommendedName>
</protein>